<proteinExistence type="predicted"/>
<gene>
    <name evidence="1" type="ORF">MM50RIKEN_20330</name>
</gene>
<evidence type="ECO:0000313" key="1">
    <source>
        <dbReference type="EMBL" id="BCK82270.1"/>
    </source>
</evidence>
<name>A0A810Q2M6_9FIRM</name>
<dbReference type="AntiFam" id="ANF00163">
    <property type="entry name" value="Shadow ORF (opposite pspPIM)"/>
</dbReference>
<organism evidence="1 2">
    <name type="scientific">Vescimonas coprocola</name>
    <dbReference type="NCBI Taxonomy" id="2714355"/>
    <lineage>
        <taxon>Bacteria</taxon>
        <taxon>Bacillati</taxon>
        <taxon>Bacillota</taxon>
        <taxon>Clostridia</taxon>
        <taxon>Eubacteriales</taxon>
        <taxon>Oscillospiraceae</taxon>
        <taxon>Vescimonas</taxon>
    </lineage>
</organism>
<keyword evidence="2" id="KW-1185">Reference proteome</keyword>
<protein>
    <submittedName>
        <fullName evidence="1">Uncharacterized protein</fullName>
    </submittedName>
</protein>
<dbReference type="EMBL" id="AP023418">
    <property type="protein sequence ID" value="BCK82270.1"/>
    <property type="molecule type" value="Genomic_DNA"/>
</dbReference>
<dbReference type="Proteomes" id="UP000681035">
    <property type="component" value="Chromosome"/>
</dbReference>
<evidence type="ECO:0000313" key="2">
    <source>
        <dbReference type="Proteomes" id="UP000681035"/>
    </source>
</evidence>
<dbReference type="AlphaFoldDB" id="A0A810Q2M6"/>
<sequence>MGNISRDDKSSLALMPCADAASRKYEWENSVSRFCQVKDRFVEPHIDEASNIFPKHPTGPQLGNNAAHFRPQVAFIRKALPFSGGGEGLTGKAA</sequence>
<dbReference type="KEGG" id="vcop:MM50RIKEN_20330"/>
<reference evidence="1" key="1">
    <citation type="submission" date="2020-09" db="EMBL/GenBank/DDBJ databases">
        <title>New species isolated from human feces.</title>
        <authorList>
            <person name="Kitahara M."/>
            <person name="Shigeno Y."/>
            <person name="Shime M."/>
            <person name="Matsumoto Y."/>
            <person name="Nakamura S."/>
            <person name="Motooka D."/>
            <person name="Fukuoka S."/>
            <person name="Nishikawa H."/>
            <person name="Benno Y."/>
        </authorList>
    </citation>
    <scope>NUCLEOTIDE SEQUENCE</scope>
    <source>
        <strain evidence="1">MM50</strain>
    </source>
</reference>
<accession>A0A810Q2M6</accession>